<name>A0A0P9AD23_9CLOT</name>
<dbReference type="Pfam" id="PF00589">
    <property type="entry name" value="Phage_integrase"/>
    <property type="match status" value="1"/>
</dbReference>
<evidence type="ECO:0000256" key="5">
    <source>
        <dbReference type="ARBA" id="ARBA00023172"/>
    </source>
</evidence>
<dbReference type="Pfam" id="PF14659">
    <property type="entry name" value="Phage_int_SAM_3"/>
    <property type="match status" value="1"/>
</dbReference>
<dbReference type="InterPro" id="IPR044068">
    <property type="entry name" value="CB"/>
</dbReference>
<protein>
    <submittedName>
        <fullName evidence="9">Tyrosine recombinase XerC</fullName>
    </submittedName>
</protein>
<evidence type="ECO:0000256" key="4">
    <source>
        <dbReference type="ARBA" id="ARBA00023125"/>
    </source>
</evidence>
<dbReference type="GO" id="GO:0006310">
    <property type="term" value="P:DNA recombination"/>
    <property type="evidence" value="ECO:0007669"/>
    <property type="project" value="UniProtKB-KW"/>
</dbReference>
<proteinExistence type="inferred from homology"/>
<dbReference type="InterPro" id="IPR013762">
    <property type="entry name" value="Integrase-like_cat_sf"/>
</dbReference>
<dbReference type="Gene3D" id="1.10.150.130">
    <property type="match status" value="1"/>
</dbReference>
<dbReference type="GO" id="GO:0015074">
    <property type="term" value="P:DNA integration"/>
    <property type="evidence" value="ECO:0007669"/>
    <property type="project" value="UniProtKB-KW"/>
</dbReference>
<dbReference type="Proteomes" id="UP000050326">
    <property type="component" value="Unassembled WGS sequence"/>
</dbReference>
<dbReference type="AlphaFoldDB" id="A0A0P9AD23"/>
<dbReference type="OrthoDB" id="9785687at2"/>
<keyword evidence="5" id="KW-0233">DNA recombination</keyword>
<feature type="domain" description="Core-binding (CB)" evidence="8">
    <location>
        <begin position="64"/>
        <end position="151"/>
    </location>
</feature>
<dbReference type="PATRIC" id="fig|36849.3.peg.3637"/>
<gene>
    <name evidence="9" type="primary">xerC_1</name>
    <name evidence="9" type="ORF">OXPF_34360</name>
</gene>
<comment type="function">
    <text evidence="1">Site-specific tyrosine recombinase, which acts by catalyzing the cutting and rejoining of the recombining DNA molecules.</text>
</comment>
<dbReference type="InterPro" id="IPR004107">
    <property type="entry name" value="Integrase_SAM-like_N"/>
</dbReference>
<sequence length="394" mass="45283">MARKTNYSKNGNEYYRVTTSIGRDSEGKLIRKEFYGKSKTEAEGLRDNYLNGIKNGLNIDFKDTSLGKLMHSWLFEVMRVSNEIKPTTFEKYEGIYRNYIKDSSIYGLKLDTLKSIQLQRYYNSLYENDSKSSNSINTLNKLLKTFFNYAIDEGYILKNPCAGKKIVIPGTTEMSEDNEETEVITFSDEEIKHFIVTLEGHRMKALYLLDFGTGLRQGELLGLKWSDIDFKKKELKVRQSLKKVTIIAADASRKHKIIEQTPKSPTSKRAVPIPSNILSTLEDHKRQQEKEKADAGSSYNETDYVFTTELGNPIDASNFLRSYARILKKANIPYRKFHAIRHTYATKLFERGVPLKTVQELLGHSDISITAKIYTHVMPEEKTRAVDKLNDLFA</sequence>
<evidence type="ECO:0000259" key="7">
    <source>
        <dbReference type="PROSITE" id="PS51898"/>
    </source>
</evidence>
<dbReference type="InterPro" id="IPR010998">
    <property type="entry name" value="Integrase_recombinase_N"/>
</dbReference>
<dbReference type="Gene3D" id="1.10.443.10">
    <property type="entry name" value="Intergrase catalytic core"/>
    <property type="match status" value="1"/>
</dbReference>
<evidence type="ECO:0000256" key="2">
    <source>
        <dbReference type="ARBA" id="ARBA00008857"/>
    </source>
</evidence>
<dbReference type="SUPFAM" id="SSF56349">
    <property type="entry name" value="DNA breaking-rejoining enzymes"/>
    <property type="match status" value="1"/>
</dbReference>
<dbReference type="EMBL" id="LKET01000045">
    <property type="protein sequence ID" value="KPU43004.1"/>
    <property type="molecule type" value="Genomic_DNA"/>
</dbReference>
<dbReference type="RefSeq" id="WP_054876431.1">
    <property type="nucleotide sequence ID" value="NZ_LKET01000045.1"/>
</dbReference>
<reference evidence="9 10" key="1">
    <citation type="submission" date="2015-09" db="EMBL/GenBank/DDBJ databases">
        <title>Genome sequence of Oxobacter pfennigii DSM 3222.</title>
        <authorList>
            <person name="Poehlein A."/>
            <person name="Bengelsdorf F.R."/>
            <person name="Schiel-Bengelsdorf B."/>
            <person name="Duerre P."/>
            <person name="Daniel R."/>
        </authorList>
    </citation>
    <scope>NUCLEOTIDE SEQUENCE [LARGE SCALE GENOMIC DNA]</scope>
    <source>
        <strain evidence="9 10">DSM 3222</strain>
    </source>
</reference>
<organism evidence="9 10">
    <name type="scientific">Oxobacter pfennigii</name>
    <dbReference type="NCBI Taxonomy" id="36849"/>
    <lineage>
        <taxon>Bacteria</taxon>
        <taxon>Bacillati</taxon>
        <taxon>Bacillota</taxon>
        <taxon>Clostridia</taxon>
        <taxon>Eubacteriales</taxon>
        <taxon>Clostridiaceae</taxon>
        <taxon>Oxobacter</taxon>
    </lineage>
</organism>
<dbReference type="PROSITE" id="PS51898">
    <property type="entry name" value="TYR_RECOMBINASE"/>
    <property type="match status" value="1"/>
</dbReference>
<evidence type="ECO:0000256" key="6">
    <source>
        <dbReference type="PROSITE-ProRule" id="PRU01248"/>
    </source>
</evidence>
<dbReference type="PANTHER" id="PTHR30349:SF64">
    <property type="entry name" value="PROPHAGE INTEGRASE INTD-RELATED"/>
    <property type="match status" value="1"/>
</dbReference>
<dbReference type="InterPro" id="IPR011010">
    <property type="entry name" value="DNA_brk_join_enz"/>
</dbReference>
<dbReference type="CDD" id="cd01189">
    <property type="entry name" value="INT_ICEBs1_C_like"/>
    <property type="match status" value="1"/>
</dbReference>
<dbReference type="InterPro" id="IPR050090">
    <property type="entry name" value="Tyrosine_recombinase_XerCD"/>
</dbReference>
<evidence type="ECO:0000256" key="3">
    <source>
        <dbReference type="ARBA" id="ARBA00022908"/>
    </source>
</evidence>
<comment type="caution">
    <text evidence="9">The sequence shown here is derived from an EMBL/GenBank/DDBJ whole genome shotgun (WGS) entry which is preliminary data.</text>
</comment>
<evidence type="ECO:0000313" key="9">
    <source>
        <dbReference type="EMBL" id="KPU43004.1"/>
    </source>
</evidence>
<comment type="similarity">
    <text evidence="2">Belongs to the 'phage' integrase family.</text>
</comment>
<dbReference type="InterPro" id="IPR002104">
    <property type="entry name" value="Integrase_catalytic"/>
</dbReference>
<dbReference type="GO" id="GO:0003677">
    <property type="term" value="F:DNA binding"/>
    <property type="evidence" value="ECO:0007669"/>
    <property type="project" value="UniProtKB-UniRule"/>
</dbReference>
<accession>A0A0P9AD23</accession>
<keyword evidence="10" id="KW-1185">Reference proteome</keyword>
<evidence type="ECO:0000256" key="1">
    <source>
        <dbReference type="ARBA" id="ARBA00003283"/>
    </source>
</evidence>
<evidence type="ECO:0000259" key="8">
    <source>
        <dbReference type="PROSITE" id="PS51900"/>
    </source>
</evidence>
<keyword evidence="3" id="KW-0229">DNA integration</keyword>
<dbReference type="PANTHER" id="PTHR30349">
    <property type="entry name" value="PHAGE INTEGRASE-RELATED"/>
    <property type="match status" value="1"/>
</dbReference>
<feature type="domain" description="Tyr recombinase" evidence="7">
    <location>
        <begin position="181"/>
        <end position="387"/>
    </location>
</feature>
<dbReference type="PROSITE" id="PS51900">
    <property type="entry name" value="CB"/>
    <property type="match status" value="1"/>
</dbReference>
<evidence type="ECO:0000313" key="10">
    <source>
        <dbReference type="Proteomes" id="UP000050326"/>
    </source>
</evidence>
<dbReference type="STRING" id="36849.OXPF_34360"/>
<keyword evidence="4 6" id="KW-0238">DNA-binding</keyword>